<protein>
    <submittedName>
        <fullName evidence="1">Uncharacterized protein</fullName>
    </submittedName>
</protein>
<accession>A0ABS2R9R2</accession>
<proteinExistence type="predicted"/>
<sequence>MSYNEKCWNFQDAFWYLGQVFTDFCHSLLKCNSHLTSGPLNSNINTKSMIARVNNLNDLDVFVHLKVTINDDVDETFQPYYCQTIRVPACSHALFNVIDATDFNTSRGYTVWFEIYFAHPGPHIDPACDNVHVYFAERSDLPDVTVANSHILTEILHKQFIPHDAACTIPCPEQVKKKIGLTTHDDHVLPERSLDDVSCKKTSEKGNM</sequence>
<comment type="caution">
    <text evidence="1">The sequence shown here is derived from an EMBL/GenBank/DDBJ whole genome shotgun (WGS) entry which is preliminary data.</text>
</comment>
<evidence type="ECO:0000313" key="1">
    <source>
        <dbReference type="EMBL" id="MBM7716382.1"/>
    </source>
</evidence>
<gene>
    <name evidence="1" type="ORF">JOC94_003402</name>
</gene>
<organism evidence="1 2">
    <name type="scientific">Siminovitchia thermophila</name>
    <dbReference type="NCBI Taxonomy" id="1245522"/>
    <lineage>
        <taxon>Bacteria</taxon>
        <taxon>Bacillati</taxon>
        <taxon>Bacillota</taxon>
        <taxon>Bacilli</taxon>
        <taxon>Bacillales</taxon>
        <taxon>Bacillaceae</taxon>
        <taxon>Siminovitchia</taxon>
    </lineage>
</organism>
<keyword evidence="2" id="KW-1185">Reference proteome</keyword>
<dbReference type="Proteomes" id="UP000823485">
    <property type="component" value="Unassembled WGS sequence"/>
</dbReference>
<reference evidence="1 2" key="1">
    <citation type="submission" date="2021-01" db="EMBL/GenBank/DDBJ databases">
        <title>Genomic Encyclopedia of Type Strains, Phase IV (KMG-IV): sequencing the most valuable type-strain genomes for metagenomic binning, comparative biology and taxonomic classification.</title>
        <authorList>
            <person name="Goeker M."/>
        </authorList>
    </citation>
    <scope>NUCLEOTIDE SEQUENCE [LARGE SCALE GENOMIC DNA]</scope>
    <source>
        <strain evidence="1 2">DSM 105453</strain>
    </source>
</reference>
<dbReference type="RefSeq" id="WP_077113395.1">
    <property type="nucleotide sequence ID" value="NZ_JAFBFH010000026.1"/>
</dbReference>
<dbReference type="EMBL" id="JAFBFH010000026">
    <property type="protein sequence ID" value="MBM7716382.1"/>
    <property type="molecule type" value="Genomic_DNA"/>
</dbReference>
<evidence type="ECO:0000313" key="2">
    <source>
        <dbReference type="Proteomes" id="UP000823485"/>
    </source>
</evidence>
<name>A0ABS2R9R2_9BACI</name>